<dbReference type="EMBL" id="CAESAN010000163">
    <property type="protein sequence ID" value="CAB4346942.1"/>
    <property type="molecule type" value="Genomic_DNA"/>
</dbReference>
<proteinExistence type="predicted"/>
<dbReference type="AlphaFoldDB" id="A0A6J5ZZW8"/>
<accession>A0A6J5ZZW8</accession>
<evidence type="ECO:0000256" key="1">
    <source>
        <dbReference type="SAM" id="MobiDB-lite"/>
    </source>
</evidence>
<feature type="region of interest" description="Disordered" evidence="1">
    <location>
        <begin position="84"/>
        <end position="107"/>
    </location>
</feature>
<organism evidence="2">
    <name type="scientific">freshwater metagenome</name>
    <dbReference type="NCBI Taxonomy" id="449393"/>
    <lineage>
        <taxon>unclassified sequences</taxon>
        <taxon>metagenomes</taxon>
        <taxon>ecological metagenomes</taxon>
    </lineage>
</organism>
<protein>
    <submittedName>
        <fullName evidence="2">Unannotated protein</fullName>
    </submittedName>
</protein>
<reference evidence="2" key="1">
    <citation type="submission" date="2020-05" db="EMBL/GenBank/DDBJ databases">
        <authorList>
            <person name="Chiriac C."/>
            <person name="Salcher M."/>
            <person name="Ghai R."/>
            <person name="Kavagutti S V."/>
        </authorList>
    </citation>
    <scope>NUCLEOTIDE SEQUENCE</scope>
</reference>
<sequence length="107" mass="11808">MLNRVRVDVVRRQRRAVPTLPDDRPSILKAQQQIELLSEELLVVLEVVTEQREALGEAAPAGDYLGAAAGDQIQLRELLPDADRILGGEHGDGRGKSDPLGLRRHRS</sequence>
<evidence type="ECO:0000313" key="2">
    <source>
        <dbReference type="EMBL" id="CAB4346942.1"/>
    </source>
</evidence>
<feature type="compositionally biased region" description="Basic and acidic residues" evidence="1">
    <location>
        <begin position="84"/>
        <end position="97"/>
    </location>
</feature>
<gene>
    <name evidence="2" type="ORF">UFOPK3547_01527</name>
</gene>
<name>A0A6J5ZZW8_9ZZZZ</name>